<proteinExistence type="predicted"/>
<evidence type="ECO:0000259" key="1">
    <source>
        <dbReference type="Pfam" id="PF26002"/>
    </source>
</evidence>
<dbReference type="KEGG" id="tvr:TVD_13075"/>
<dbReference type="AlphaFoldDB" id="A0A0G3G4R9"/>
<sequence length="152" mass="16010">MDGTVEQLAVHTVGGVVEPARPLMVVVPEDGAVEVEATLPNKDIGFVWAGQEAEVKLQTFPYTKYGTIGGVVTDVLQDAVQNDCTAVTAPCSHAKATRARARDSISVSLGDRAASHDVNVRVGVGLCTDRARLMICHRAVWASCKAISVPLG</sequence>
<dbReference type="Gene3D" id="2.40.30.170">
    <property type="match status" value="1"/>
</dbReference>
<dbReference type="PATRIC" id="fig|106634.4.peg.2666"/>
<dbReference type="PANTHER" id="PTHR30386">
    <property type="entry name" value="MEMBRANE FUSION SUBUNIT OF EMRAB-TOLC MULTIDRUG EFFLUX PUMP"/>
    <property type="match status" value="1"/>
</dbReference>
<dbReference type="InterPro" id="IPR050739">
    <property type="entry name" value="MFP"/>
</dbReference>
<dbReference type="STRING" id="106634.TVD_13075"/>
<dbReference type="Proteomes" id="UP000064201">
    <property type="component" value="Chromosome"/>
</dbReference>
<reference evidence="2 3" key="1">
    <citation type="submission" date="2015-04" db="EMBL/GenBank/DDBJ databases">
        <title>Complete Sequence for the Genome of the Thioalkalivibrio versutus D301.</title>
        <authorList>
            <person name="Mu T."/>
            <person name="Zhou J."/>
            <person name="Xu X."/>
        </authorList>
    </citation>
    <scope>NUCLEOTIDE SEQUENCE [LARGE SCALE GENOMIC DNA]</scope>
    <source>
        <strain evidence="2 3">D301</strain>
    </source>
</reference>
<accession>A0A0G3G4R9</accession>
<keyword evidence="3" id="KW-1185">Reference proteome</keyword>
<feature type="domain" description="AprE-like beta-barrel" evidence="1">
    <location>
        <begin position="35"/>
        <end position="84"/>
    </location>
</feature>
<dbReference type="Pfam" id="PF26002">
    <property type="entry name" value="Beta-barrel_AprE"/>
    <property type="match status" value="1"/>
</dbReference>
<protein>
    <recommendedName>
        <fullName evidence="1">AprE-like beta-barrel domain-containing protein</fullName>
    </recommendedName>
</protein>
<dbReference type="PANTHER" id="PTHR30386:SF27">
    <property type="entry name" value="MEMBRANE FUSION PROTEIN (MFP) FAMILY PROTEIN"/>
    <property type="match status" value="1"/>
</dbReference>
<dbReference type="InterPro" id="IPR058982">
    <property type="entry name" value="Beta-barrel_AprE"/>
</dbReference>
<organism evidence="2 3">
    <name type="scientific">Thioalkalivibrio versutus</name>
    <dbReference type="NCBI Taxonomy" id="106634"/>
    <lineage>
        <taxon>Bacteria</taxon>
        <taxon>Pseudomonadati</taxon>
        <taxon>Pseudomonadota</taxon>
        <taxon>Gammaproteobacteria</taxon>
        <taxon>Chromatiales</taxon>
        <taxon>Ectothiorhodospiraceae</taxon>
        <taxon>Thioalkalivibrio</taxon>
    </lineage>
</organism>
<evidence type="ECO:0000313" key="3">
    <source>
        <dbReference type="Proteomes" id="UP000064201"/>
    </source>
</evidence>
<gene>
    <name evidence="2" type="ORF">TVD_13075</name>
</gene>
<name>A0A0G3G4R9_9GAMM</name>
<dbReference type="EMBL" id="CP011367">
    <property type="protein sequence ID" value="AKJ96233.1"/>
    <property type="molecule type" value="Genomic_DNA"/>
</dbReference>
<evidence type="ECO:0000313" key="2">
    <source>
        <dbReference type="EMBL" id="AKJ96233.1"/>
    </source>
</evidence>
<dbReference type="PRINTS" id="PR01490">
    <property type="entry name" value="RTXTOXIND"/>
</dbReference>